<gene>
    <name evidence="5" type="ORF">Ari01nite_81030</name>
</gene>
<feature type="domain" description="NADPH-dependent reductive aminase-like C-terminal" evidence="4">
    <location>
        <begin position="161"/>
        <end position="281"/>
    </location>
</feature>
<dbReference type="Gene3D" id="3.40.50.720">
    <property type="entry name" value="NAD(P)-binding Rossmann-like Domain"/>
    <property type="match status" value="1"/>
</dbReference>
<comment type="similarity">
    <text evidence="1">Belongs to the HIBADH-related family.</text>
</comment>
<dbReference type="InterPro" id="IPR015815">
    <property type="entry name" value="HIBADH-related"/>
</dbReference>
<dbReference type="PANTHER" id="PTHR43580">
    <property type="entry name" value="OXIDOREDUCTASE GLYR1-RELATED"/>
    <property type="match status" value="1"/>
</dbReference>
<dbReference type="SUPFAM" id="SSF51735">
    <property type="entry name" value="NAD(P)-binding Rossmann-fold domains"/>
    <property type="match status" value="1"/>
</dbReference>
<proteinExistence type="inferred from homology"/>
<evidence type="ECO:0000256" key="2">
    <source>
        <dbReference type="ARBA" id="ARBA00023002"/>
    </source>
</evidence>
<dbReference type="InterPro" id="IPR036291">
    <property type="entry name" value="NAD(P)-bd_dom_sf"/>
</dbReference>
<dbReference type="GO" id="GO:0016491">
    <property type="term" value="F:oxidoreductase activity"/>
    <property type="evidence" value="ECO:0007669"/>
    <property type="project" value="UniProtKB-KW"/>
</dbReference>
<feature type="domain" description="6-phosphogluconate dehydrogenase NADP-binding" evidence="3">
    <location>
        <begin position="7"/>
        <end position="152"/>
    </location>
</feature>
<dbReference type="InterPro" id="IPR051265">
    <property type="entry name" value="HIBADH-related_NP60_sf"/>
</dbReference>
<evidence type="ECO:0000259" key="3">
    <source>
        <dbReference type="Pfam" id="PF03446"/>
    </source>
</evidence>
<name>A0A919K8W0_9ACTN</name>
<dbReference type="InterPro" id="IPR006115">
    <property type="entry name" value="6PGDH_NADP-bd"/>
</dbReference>
<dbReference type="InterPro" id="IPR013328">
    <property type="entry name" value="6PGD_dom2"/>
</dbReference>
<dbReference type="GO" id="GO:0050661">
    <property type="term" value="F:NADP binding"/>
    <property type="evidence" value="ECO:0007669"/>
    <property type="project" value="InterPro"/>
</dbReference>
<organism evidence="5 6">
    <name type="scientific">Paractinoplanes rishiriensis</name>
    <dbReference type="NCBI Taxonomy" id="1050105"/>
    <lineage>
        <taxon>Bacteria</taxon>
        <taxon>Bacillati</taxon>
        <taxon>Actinomycetota</taxon>
        <taxon>Actinomycetes</taxon>
        <taxon>Micromonosporales</taxon>
        <taxon>Micromonosporaceae</taxon>
        <taxon>Paractinoplanes</taxon>
    </lineage>
</organism>
<accession>A0A919K8W0</accession>
<dbReference type="EMBL" id="BOMV01000087">
    <property type="protein sequence ID" value="GIF00639.1"/>
    <property type="molecule type" value="Genomic_DNA"/>
</dbReference>
<evidence type="ECO:0000259" key="4">
    <source>
        <dbReference type="Pfam" id="PF21761"/>
    </source>
</evidence>
<dbReference type="AlphaFoldDB" id="A0A919K8W0"/>
<dbReference type="PANTHER" id="PTHR43580:SF2">
    <property type="entry name" value="CYTOKINE-LIKE NUCLEAR FACTOR N-PAC"/>
    <property type="match status" value="1"/>
</dbReference>
<evidence type="ECO:0000256" key="1">
    <source>
        <dbReference type="ARBA" id="ARBA00009080"/>
    </source>
</evidence>
<protein>
    <submittedName>
        <fullName evidence="5">6-phosphogluconate dehydrogenase</fullName>
    </submittedName>
</protein>
<dbReference type="Gene3D" id="1.10.1040.10">
    <property type="entry name" value="N-(1-d-carboxylethyl)-l-norvaline Dehydrogenase, domain 2"/>
    <property type="match status" value="1"/>
</dbReference>
<keyword evidence="2" id="KW-0560">Oxidoreductase</keyword>
<keyword evidence="6" id="KW-1185">Reference proteome</keyword>
<dbReference type="PIRSF" id="PIRSF000103">
    <property type="entry name" value="HIBADH"/>
    <property type="match status" value="1"/>
</dbReference>
<reference evidence="5" key="1">
    <citation type="submission" date="2021-01" db="EMBL/GenBank/DDBJ databases">
        <title>Whole genome shotgun sequence of Actinoplanes rishiriensis NBRC 108556.</title>
        <authorList>
            <person name="Komaki H."/>
            <person name="Tamura T."/>
        </authorList>
    </citation>
    <scope>NUCLEOTIDE SEQUENCE</scope>
    <source>
        <strain evidence="5">NBRC 108556</strain>
    </source>
</reference>
<dbReference type="InterPro" id="IPR048666">
    <property type="entry name" value="RedAm-like_C"/>
</dbReference>
<dbReference type="Proteomes" id="UP000636960">
    <property type="component" value="Unassembled WGS sequence"/>
</dbReference>
<sequence length="296" mass="30263">MAAMDNRITVIGTGAIGGAVTRRLLAAGRDVVVWNRTAARVAPLVAAGARPADSIAAATASSRLVLLTLTDYAAVRECLAQFDGHRPGLTVVALCTGTPHDAQQAAQQAARYLDGGVQAAPEAIGTASATFLFSGSRDAFDEHAATLGLLGSVRFVGEAPEAAAIWDLTLFGVWYDAQLGLLRALETVRAAGVDVTDFAGTAGKQLGYVVSAVTGTAAEVQRGVYPSGPATLPEHLTVIRQLLEHRAGHRLGDGGLAAVAARIETLVAAGHGSDGLTATVSEAGSDCRVTAGTQEW</sequence>
<dbReference type="Pfam" id="PF21761">
    <property type="entry name" value="RedAm-like_C"/>
    <property type="match status" value="1"/>
</dbReference>
<comment type="caution">
    <text evidence="5">The sequence shown here is derived from an EMBL/GenBank/DDBJ whole genome shotgun (WGS) entry which is preliminary data.</text>
</comment>
<dbReference type="Pfam" id="PF03446">
    <property type="entry name" value="NAD_binding_2"/>
    <property type="match status" value="1"/>
</dbReference>
<evidence type="ECO:0000313" key="6">
    <source>
        <dbReference type="Proteomes" id="UP000636960"/>
    </source>
</evidence>
<evidence type="ECO:0000313" key="5">
    <source>
        <dbReference type="EMBL" id="GIF00639.1"/>
    </source>
</evidence>